<evidence type="ECO:0000256" key="2">
    <source>
        <dbReference type="ARBA" id="ARBA00022679"/>
    </source>
</evidence>
<dbReference type="AlphaFoldDB" id="A6GIK3"/>
<evidence type="ECO:0000259" key="7">
    <source>
        <dbReference type="Pfam" id="PF00365"/>
    </source>
</evidence>
<dbReference type="STRING" id="391625.PPSIR1_09281"/>
<dbReference type="GO" id="GO:0006002">
    <property type="term" value="P:fructose 6-phosphate metabolic process"/>
    <property type="evidence" value="ECO:0007669"/>
    <property type="project" value="InterPro"/>
</dbReference>
<accession>A6GIK3</accession>
<evidence type="ECO:0000256" key="4">
    <source>
        <dbReference type="ARBA" id="ARBA00022777"/>
    </source>
</evidence>
<dbReference type="InterPro" id="IPR035966">
    <property type="entry name" value="PKF_sf"/>
</dbReference>
<proteinExistence type="inferred from homology"/>
<evidence type="ECO:0000256" key="6">
    <source>
        <dbReference type="ARBA" id="ARBA00038478"/>
    </source>
</evidence>
<keyword evidence="5" id="KW-0460">Magnesium</keyword>
<sequence length="30" mass="3020">MGVPASIDDDIALTSLSIGVDTAMNTIVEA</sequence>
<keyword evidence="2" id="KW-0808">Transferase</keyword>
<dbReference type="Pfam" id="PF00365">
    <property type="entry name" value="PFK"/>
    <property type="match status" value="1"/>
</dbReference>
<dbReference type="GO" id="GO:0046872">
    <property type="term" value="F:metal ion binding"/>
    <property type="evidence" value="ECO:0007669"/>
    <property type="project" value="UniProtKB-KW"/>
</dbReference>
<dbReference type="Gene3D" id="3.40.50.450">
    <property type="match status" value="1"/>
</dbReference>
<keyword evidence="9" id="KW-1185">Reference proteome</keyword>
<evidence type="ECO:0000313" key="8">
    <source>
        <dbReference type="EMBL" id="EDM74289.1"/>
    </source>
</evidence>
<comment type="cofactor">
    <cofactor evidence="1">
        <name>Mg(2+)</name>
        <dbReference type="ChEBI" id="CHEBI:18420"/>
    </cofactor>
</comment>
<reference evidence="8 9" key="1">
    <citation type="submission" date="2007-06" db="EMBL/GenBank/DDBJ databases">
        <authorList>
            <person name="Shimkets L."/>
            <person name="Ferriera S."/>
            <person name="Johnson J."/>
            <person name="Kravitz S."/>
            <person name="Beeson K."/>
            <person name="Sutton G."/>
            <person name="Rogers Y.-H."/>
            <person name="Friedman R."/>
            <person name="Frazier M."/>
            <person name="Venter J.C."/>
        </authorList>
    </citation>
    <scope>NUCLEOTIDE SEQUENCE [LARGE SCALE GENOMIC DNA]</scope>
    <source>
        <strain evidence="8 9">SIR-1</strain>
    </source>
</reference>
<dbReference type="Gene3D" id="3.40.50.460">
    <property type="entry name" value="Phosphofructokinase domain"/>
    <property type="match status" value="1"/>
</dbReference>
<dbReference type="UniPathway" id="UPA00109">
    <property type="reaction ID" value="UER00182"/>
</dbReference>
<keyword evidence="3" id="KW-0479">Metal-binding</keyword>
<dbReference type="Proteomes" id="UP000005801">
    <property type="component" value="Unassembled WGS sequence"/>
</dbReference>
<keyword evidence="4" id="KW-0418">Kinase</keyword>
<comment type="similarity">
    <text evidence="6">Belongs to the phosphofructokinase type A (PFKA) family.</text>
</comment>
<dbReference type="InterPro" id="IPR000023">
    <property type="entry name" value="Phosphofructokinase_dom"/>
</dbReference>
<dbReference type="GO" id="GO:0003872">
    <property type="term" value="F:6-phosphofructokinase activity"/>
    <property type="evidence" value="ECO:0007669"/>
    <property type="project" value="InterPro"/>
</dbReference>
<comment type="caution">
    <text evidence="8">The sequence shown here is derived from an EMBL/GenBank/DDBJ whole genome shotgun (WGS) entry which is preliminary data.</text>
</comment>
<organism evidence="8 9">
    <name type="scientific">Plesiocystis pacifica SIR-1</name>
    <dbReference type="NCBI Taxonomy" id="391625"/>
    <lineage>
        <taxon>Bacteria</taxon>
        <taxon>Pseudomonadati</taxon>
        <taxon>Myxococcota</taxon>
        <taxon>Polyangia</taxon>
        <taxon>Nannocystales</taxon>
        <taxon>Nannocystaceae</taxon>
        <taxon>Plesiocystis</taxon>
    </lineage>
</organism>
<dbReference type="InterPro" id="IPR022953">
    <property type="entry name" value="ATP_PFK"/>
</dbReference>
<evidence type="ECO:0000256" key="1">
    <source>
        <dbReference type="ARBA" id="ARBA00001946"/>
    </source>
</evidence>
<evidence type="ECO:0000256" key="5">
    <source>
        <dbReference type="ARBA" id="ARBA00022842"/>
    </source>
</evidence>
<name>A6GIK3_9BACT</name>
<dbReference type="SUPFAM" id="SSF53784">
    <property type="entry name" value="Phosphofructokinase"/>
    <property type="match status" value="1"/>
</dbReference>
<dbReference type="EMBL" id="ABCS01000138">
    <property type="protein sequence ID" value="EDM74289.1"/>
    <property type="molecule type" value="Genomic_DNA"/>
</dbReference>
<dbReference type="PRINTS" id="PR00476">
    <property type="entry name" value="PHFRCTKINASE"/>
</dbReference>
<gene>
    <name evidence="8" type="ORF">PPSIR1_09281</name>
</gene>
<evidence type="ECO:0000313" key="9">
    <source>
        <dbReference type="Proteomes" id="UP000005801"/>
    </source>
</evidence>
<feature type="domain" description="Phosphofructokinase" evidence="7">
    <location>
        <begin position="1"/>
        <end position="30"/>
    </location>
</feature>
<protein>
    <recommendedName>
        <fullName evidence="7">Phosphofructokinase domain-containing protein</fullName>
    </recommendedName>
</protein>
<evidence type="ECO:0000256" key="3">
    <source>
        <dbReference type="ARBA" id="ARBA00022723"/>
    </source>
</evidence>